<dbReference type="PRINTS" id="PR00507">
    <property type="entry name" value="N12N6MTFRASE"/>
</dbReference>
<evidence type="ECO:0000256" key="1">
    <source>
        <dbReference type="ARBA" id="ARBA00011900"/>
    </source>
</evidence>
<dbReference type="EC" id="2.1.1.72" evidence="1"/>
<evidence type="ECO:0000313" key="6">
    <source>
        <dbReference type="EMBL" id="UYP43850.1"/>
    </source>
</evidence>
<protein>
    <recommendedName>
        <fullName evidence="1">site-specific DNA-methyltransferase (adenine-specific)</fullName>
        <ecNumber evidence="1">2.1.1.72</ecNumber>
    </recommendedName>
</protein>
<dbReference type="InterPro" id="IPR029063">
    <property type="entry name" value="SAM-dependent_MTases_sf"/>
</dbReference>
<dbReference type="PANTHER" id="PTHR33841">
    <property type="entry name" value="DNA METHYLTRANSFERASE YEEA-RELATED"/>
    <property type="match status" value="1"/>
</dbReference>
<accession>A0ABY6HKD5</accession>
<dbReference type="SUPFAM" id="SSF116734">
    <property type="entry name" value="DNA methylase specificity domain"/>
    <property type="match status" value="1"/>
</dbReference>
<evidence type="ECO:0000259" key="5">
    <source>
        <dbReference type="Pfam" id="PF02384"/>
    </source>
</evidence>
<gene>
    <name evidence="6" type="ORF">NEF87_000135</name>
</gene>
<dbReference type="Proteomes" id="UP001208689">
    <property type="component" value="Chromosome"/>
</dbReference>
<organism evidence="6 7">
    <name type="scientific">Candidatus Lokiarchaeum ossiferum</name>
    <dbReference type="NCBI Taxonomy" id="2951803"/>
    <lineage>
        <taxon>Archaea</taxon>
        <taxon>Promethearchaeati</taxon>
        <taxon>Promethearchaeota</taxon>
        <taxon>Promethearchaeia</taxon>
        <taxon>Promethearchaeales</taxon>
        <taxon>Promethearchaeaceae</taxon>
        <taxon>Candidatus Lokiarchaeum</taxon>
    </lineage>
</organism>
<sequence>MLIDHIWICNQFGINSDCFQIYQENTASFLNDPKILTSLKKWQASKFTQNHIRLKSSSLNLTEDGPIKETSLFFFRYSYLFQVLNTCVHFIAPKFNLSKDYWVYYYWTHDYQKELFPNLKETFPSNFKGNVVIAKEDLFGDLLNEILMINLREEKGMFYTPQILSNFFMEILVKTQIFRQSRKLIDPTCGSGSILLPLIKKIINTTENIEQKKNHILNIYGNDENPVAILATLANIVNLLCEYNFSSGFYQKMCQNFSCQDVFKFHNLSENHDYKHHFDIIIGNLPWNVINNIQNPQIKELIISVGKEFDIFMTWKNQSNLEIATVLFKILQHNLLTENGHIGFLLPASLLTATQHSKFRRFEGLKNLHSYHIIPDFFPIHSMYLIAQNDQNASRNDDFQIITAEYYHLFEESNSWSRTRKECLEASHISYHRGKPLVGKYYTKSTEEFILPIKKSGYYSSVKRGIDITPRRLIFIQSTKSVNVAFKNPETQKLEIFPDLDQMKSTQSSRWDFTPYKSSQIDSSDLHLVVKSTDLIPFALNNFHYAFLPLKIYDGHYMLKKNEELGAHSRDHLNLLEDIYKKHRKPTAKNQTLMDSLNYGKKIQNPDMIAPIKVVYPVGGSYCKAAIINHPNIVIDVTFYYIACNDRNEAYYLLAWLNSSLLQKNLPRVCTIGANGSIRVIHMAPWMFPLPKFNFQQEQMKIVELSKQLENVSRNVLISNKIISNHSFPHFTNKLLKKSRRNVYKILKTSSKYVEIISKIDNLFLSMIKLNAE</sequence>
<dbReference type="PANTHER" id="PTHR33841:SF1">
    <property type="entry name" value="DNA METHYLTRANSFERASE A"/>
    <property type="match status" value="1"/>
</dbReference>
<dbReference type="EMBL" id="CP104013">
    <property type="protein sequence ID" value="UYP43850.1"/>
    <property type="molecule type" value="Genomic_DNA"/>
</dbReference>
<evidence type="ECO:0000256" key="3">
    <source>
        <dbReference type="ARBA" id="ARBA00022679"/>
    </source>
</evidence>
<proteinExistence type="predicted"/>
<dbReference type="InterPro" id="IPR050953">
    <property type="entry name" value="N4_N6_ade-DNA_methylase"/>
</dbReference>
<dbReference type="Gene3D" id="3.40.50.150">
    <property type="entry name" value="Vaccinia Virus protein VP39"/>
    <property type="match status" value="1"/>
</dbReference>
<keyword evidence="2" id="KW-0489">Methyltransferase</keyword>
<name>A0ABY6HKD5_9ARCH</name>
<dbReference type="Pfam" id="PF02384">
    <property type="entry name" value="N6_Mtase"/>
    <property type="match status" value="1"/>
</dbReference>
<reference evidence="6" key="1">
    <citation type="submission" date="2022-09" db="EMBL/GenBank/DDBJ databases">
        <title>Actin cytoskeleton and complex cell architecture in an #Asgard archaeon.</title>
        <authorList>
            <person name="Ponce Toledo R.I."/>
            <person name="Schleper C."/>
            <person name="Rodrigues Oliveira T."/>
            <person name="Wollweber F."/>
            <person name="Xu J."/>
            <person name="Rittmann S."/>
            <person name="Klingl A."/>
            <person name="Pilhofer M."/>
        </authorList>
    </citation>
    <scope>NUCLEOTIDE SEQUENCE</scope>
    <source>
        <strain evidence="6">B-35</strain>
    </source>
</reference>
<feature type="domain" description="DNA methylase adenine-specific" evidence="5">
    <location>
        <begin position="135"/>
        <end position="354"/>
    </location>
</feature>
<evidence type="ECO:0000256" key="2">
    <source>
        <dbReference type="ARBA" id="ARBA00022603"/>
    </source>
</evidence>
<dbReference type="InterPro" id="IPR003356">
    <property type="entry name" value="DNA_methylase_A-5"/>
</dbReference>
<comment type="catalytic activity">
    <reaction evidence="4">
        <text>a 2'-deoxyadenosine in DNA + S-adenosyl-L-methionine = an N(6)-methyl-2'-deoxyadenosine in DNA + S-adenosyl-L-homocysteine + H(+)</text>
        <dbReference type="Rhea" id="RHEA:15197"/>
        <dbReference type="Rhea" id="RHEA-COMP:12418"/>
        <dbReference type="Rhea" id="RHEA-COMP:12419"/>
        <dbReference type="ChEBI" id="CHEBI:15378"/>
        <dbReference type="ChEBI" id="CHEBI:57856"/>
        <dbReference type="ChEBI" id="CHEBI:59789"/>
        <dbReference type="ChEBI" id="CHEBI:90615"/>
        <dbReference type="ChEBI" id="CHEBI:90616"/>
        <dbReference type="EC" id="2.1.1.72"/>
    </reaction>
</comment>
<evidence type="ECO:0000256" key="4">
    <source>
        <dbReference type="ARBA" id="ARBA00047942"/>
    </source>
</evidence>
<dbReference type="SUPFAM" id="SSF53335">
    <property type="entry name" value="S-adenosyl-L-methionine-dependent methyltransferases"/>
    <property type="match status" value="1"/>
</dbReference>
<evidence type="ECO:0000313" key="7">
    <source>
        <dbReference type="Proteomes" id="UP001208689"/>
    </source>
</evidence>
<keyword evidence="7" id="KW-1185">Reference proteome</keyword>
<keyword evidence="3" id="KW-0808">Transferase</keyword>